<name>A0A7G9Z688_9EURY</name>
<evidence type="ECO:0000256" key="2">
    <source>
        <dbReference type="ARBA" id="ARBA00022737"/>
    </source>
</evidence>
<dbReference type="SUPFAM" id="SSF52317">
    <property type="entry name" value="Class I glutamine amidotransferase-like"/>
    <property type="match status" value="1"/>
</dbReference>
<dbReference type="InterPro" id="IPR012334">
    <property type="entry name" value="Pectin_lyas_fold"/>
</dbReference>
<protein>
    <submittedName>
        <fullName evidence="6">Uncharacterized protein</fullName>
    </submittedName>
</protein>
<dbReference type="InterPro" id="IPR039448">
    <property type="entry name" value="Beta_helix"/>
</dbReference>
<feature type="domain" description="Right handed beta helix" evidence="5">
    <location>
        <begin position="1332"/>
        <end position="1441"/>
    </location>
</feature>
<evidence type="ECO:0000259" key="4">
    <source>
        <dbReference type="Pfam" id="PF05048"/>
    </source>
</evidence>
<evidence type="ECO:0000313" key="6">
    <source>
        <dbReference type="EMBL" id="QNO55772.1"/>
    </source>
</evidence>
<dbReference type="SUPFAM" id="SSF51126">
    <property type="entry name" value="Pectin lyase-like"/>
    <property type="match status" value="4"/>
</dbReference>
<evidence type="ECO:0000256" key="3">
    <source>
        <dbReference type="ARBA" id="ARBA00022786"/>
    </source>
</evidence>
<dbReference type="Gene3D" id="2.160.20.10">
    <property type="entry name" value="Single-stranded right-handed beta-helix, Pectin lyase-like"/>
    <property type="match status" value="4"/>
</dbReference>
<accession>A0A7G9Z688</accession>
<reference evidence="6" key="1">
    <citation type="submission" date="2020-06" db="EMBL/GenBank/DDBJ databases">
        <title>Unique genomic features of the anaerobic methanotrophic archaea.</title>
        <authorList>
            <person name="Chadwick G.L."/>
            <person name="Skennerton C.T."/>
            <person name="Laso-Perez R."/>
            <person name="Leu A.O."/>
            <person name="Speth D.R."/>
            <person name="Yu H."/>
            <person name="Morgan-Lang C."/>
            <person name="Hatzenpichler R."/>
            <person name="Goudeau D."/>
            <person name="Malmstrom R."/>
            <person name="Brazelton W.J."/>
            <person name="Woyke T."/>
            <person name="Hallam S.J."/>
            <person name="Tyson G.W."/>
            <person name="Wegener G."/>
            <person name="Boetius A."/>
            <person name="Orphan V."/>
        </authorList>
    </citation>
    <scope>NUCLEOTIDE SEQUENCE</scope>
</reference>
<dbReference type="InterPro" id="IPR022441">
    <property type="entry name" value="Para_beta_helix_rpt-2"/>
</dbReference>
<dbReference type="InterPro" id="IPR007742">
    <property type="entry name" value="NosD_dom"/>
</dbReference>
<dbReference type="Gene3D" id="2.60.40.10">
    <property type="entry name" value="Immunoglobulins"/>
    <property type="match status" value="1"/>
</dbReference>
<organism evidence="6">
    <name type="scientific">Candidatus Methanophaga sp. ANME-1 ERB7</name>
    <dbReference type="NCBI Taxonomy" id="2759913"/>
    <lineage>
        <taxon>Archaea</taxon>
        <taxon>Methanobacteriati</taxon>
        <taxon>Methanobacteriota</taxon>
        <taxon>Stenosarchaea group</taxon>
        <taxon>Methanomicrobia</taxon>
        <taxon>Candidatus Methanophagales</taxon>
        <taxon>Candidatus Methanophagaceae</taxon>
        <taxon>Candidatus Methanophaga</taxon>
    </lineage>
</organism>
<comment type="pathway">
    <text evidence="1">Protein modification; protein ubiquitination.</text>
</comment>
<dbReference type="InterPro" id="IPR029062">
    <property type="entry name" value="Class_I_gatase-like"/>
</dbReference>
<dbReference type="Pfam" id="PF05048">
    <property type="entry name" value="NosD"/>
    <property type="match status" value="3"/>
</dbReference>
<feature type="domain" description="Periplasmic copper-binding protein NosD beta helix" evidence="4">
    <location>
        <begin position="1444"/>
        <end position="1618"/>
    </location>
</feature>
<feature type="domain" description="Periplasmic copper-binding protein NosD beta helix" evidence="4">
    <location>
        <begin position="998"/>
        <end position="1154"/>
    </location>
</feature>
<dbReference type="EMBL" id="MT631629">
    <property type="protein sequence ID" value="QNO55772.1"/>
    <property type="molecule type" value="Genomic_DNA"/>
</dbReference>
<dbReference type="InterPro" id="IPR051550">
    <property type="entry name" value="SCF-Subunits/Alg-Epimerases"/>
</dbReference>
<evidence type="ECO:0000259" key="5">
    <source>
        <dbReference type="Pfam" id="PF13229"/>
    </source>
</evidence>
<dbReference type="PANTHER" id="PTHR22990">
    <property type="entry name" value="F-BOX ONLY PROTEIN"/>
    <property type="match status" value="1"/>
</dbReference>
<dbReference type="NCBIfam" id="TIGR03804">
    <property type="entry name" value="para_beta_helix"/>
    <property type="match status" value="10"/>
</dbReference>
<proteinExistence type="predicted"/>
<sequence length="2446" mass="269980">MAKKAGQLAKRIGKKIPVLGLIVSLVFFVEACEAKGFLGATGDAILDAAPCVGWLKLGYELGTGEDIISGTPGGDKPDDNYDVSTLSYTQNTNPFNYKPDSQIAVLANGFYTDCSNILAEFGESSTFVDVGISLEDLDNYPVFIIPSGGLYGLDSLPSFKTKLEQYVSNGGTLIVLSQQHGYEFNAAPGNLSGYGWTEDQSCQHSSVGICTYHPILSGQDSVTSDVNVDGFFTKYPENATVLLSRTKNGMPAMLMYEFGNGTVIATTIYTDWAYRHHQATSDGKYLVNNMAAWAKEPREIPEYAHGDAIDIPVNITSYVGLTAEKVVFTVIDADKNVVGTTNITISISPYEKRTVNFTFTAPSKTGIMHLDYSLVDDDFGEVQCGHDIERFAVSKYAENPEGFVYQGKDIAFTVSSPEEHYAYGSDVPFAIHIWNKGDIDRDILVKTSYEDWSLSSVPLEKVNETITVPANGDAAYTHTVNVGDIRLSHNQLIIRAEFYEDGSNLGRTEKVVWMFSPSVSVHVETDQKEYAKGEDVSVLLNLTNKRSTACNATIKVKALDLDNNKIFENTSNINPSAYESLNKMLSFALPSTSEYGTYVVTAEAYSNGNKIGSGSTYFEVLEAYIAKVNFDKPDKSYKIREDMNIDLEVTNIGSALWESTINISIPDLAFEDSKSVSLTLNETEKFSYNLSIPETTSAGKHDVIVSISFDNSLKQYYFVIPDSNLVLSSEKTSYDAREYLYFNLTNIGGVDTTCNCSIKFYGPRALRIYGNDTHGTILAGGTQTHSYKIPEQAVSGNYYLMVTCKDLNTNKITRLSKSHTISGLKAALTSVTDKIVYSPDENISILTNITNLDGAITNGILNLKIVCPYIQNSASKMPSSNANINRTARLKILEQKDIDIDYNYRDSMMREPHPDRMSMPINELEDFTPPLPEHYNFSFPFELEPPVEEEINESSRPQLFSSASMEIRNETVWKDEVKILNDNLIIYSTGKLTLINTTLIMNCSSDGEYRIEVRNGGEMHILNKSNITAMNPIYAFCFKVRSGSTFEMRDSELHGCGFQSYFLLLNGLWINTNDAIIENNSMTDNYHGIILYQSSNSTIVNNDVSSCDAGIILYRSSNNNLTQNKMNGNIYNFYISGDMDAHYNNSIDTSNTVDGRPIYYVKDEKDQTYEGNINAGFFAAISCDNITVKNLELSNNFVGILFWKTDNSLIQNLTTRSNDKGISLQYSSNNSITGNNASSNSDYGIFLSGSSNNNSITGNNASSNYYYGISLSGSSNNNLTQNKMNGNIYNFYISGDMDAHYNNSIDTSNTVDGRPIYYVKDEKDQTYEGNINAGFFAAISCDNITVKNLELSNNFVGILFWKTDNSLIQNLTTRSNDKGISLQYSSNNSITGNNASLNTYHGISLSGSSNNNSITGNNASSNYYYGISLSGSSNNSITGNNASSNYAGIYLYRSSNNNITGNNASSNYAGIYLYRSSNNNITGNNASSNSNHGIYLYRSSNNNITGNNASSNSNHGIYLSGSSNNSITGNNASSNYDGFSLYSSSYNNITGNNASSNTYHGISLYGSGNNLIYNNYFNNTKNAFDNSNNIWNITTKTPGTNIVGGPWLGGNYWSDYKGTDEDGDGLGDTLLPYNCSGNIIQGGDHLPLITPESIGKTIWETNITIDMAPNETKNIITVVPLDMFNDMTGKVELITTLYSDLGQIIAHEDPFFYITDTNTSLVMETDKRVYKPNETIAIYGEVKNQGSQPESYNLSIKKDGAKIFADAFTLNPDQTHDFALNTSSNTSFTLEGSVDGVVVTDFVSVETASINVSIIAPDVVGINPFNVGVLIENVGRISADLNVSINSMWNITVPEGESRLLEETTMSITKNTTLNVTISGDVDQTYQKEIFCGENARINITPEPTYLEGTVDIPYIIENIGLLDSEFNATFSRDDQTILESFFIPKGQNITDSVSFNLTIGSHLLQCVSPFEVVNTTLNVLSPPEFVVTSIYPADRKFTIGEDVTLVIEVENIGGSEGEAMLSLEMPDFEDTNRTWIRAGAKENISFNLTIPDDLEEKNYKGFYVLDGKREEFTFFVQGANISVDASLDKSMYAEGDTAVLTLELTNECELDLDLYSRVKFNAYDSVQNYTLPGSGTETLVFYVPVNFTGDNKMLYTVYMDSGRSLYINSIYIYEEQPDVPLKLFTDKDVYNMGDVVTIHIVDVTEIDVLNLTAPNFTYKDTVSGPMTLDFTLPELRSGTYYIEYTYGNFSSAHPFDVRGYSARIIEACLDKEVYYSGDIIKLKMNVEANRNVSGLQKTWIYDPENELVDEFAMNKTLMEGENKIEISRTLSTNISGIHVIVYGFSAELSGDSFTMLVSGAEYFDAEAEGLCGDVAPYPDCNGIVDMGDVILLLNNVSYPENPRYALCNDWAGDCRCNGVRDMGDVILLLNNVSYPEDPRYVLNCC</sequence>
<gene>
    <name evidence="6" type="ORF">DIJDKDOB_00003</name>
</gene>
<feature type="domain" description="Periplasmic copper-binding protein NosD beta helix" evidence="4">
    <location>
        <begin position="1161"/>
        <end position="1307"/>
    </location>
</feature>
<dbReference type="InterPro" id="IPR011050">
    <property type="entry name" value="Pectin_lyase_fold/virulence"/>
</dbReference>
<dbReference type="InterPro" id="IPR013783">
    <property type="entry name" value="Ig-like_fold"/>
</dbReference>
<dbReference type="InterPro" id="IPR006626">
    <property type="entry name" value="PbH1"/>
</dbReference>
<dbReference type="Gene3D" id="3.40.50.880">
    <property type="match status" value="1"/>
</dbReference>
<dbReference type="Pfam" id="PF13229">
    <property type="entry name" value="Beta_helix"/>
    <property type="match status" value="1"/>
</dbReference>
<dbReference type="PANTHER" id="PTHR22990:SF15">
    <property type="entry name" value="F-BOX ONLY PROTEIN 10"/>
    <property type="match status" value="1"/>
</dbReference>
<keyword evidence="2" id="KW-0677">Repeat</keyword>
<dbReference type="SMART" id="SM00710">
    <property type="entry name" value="PbH1"/>
    <property type="match status" value="19"/>
</dbReference>
<evidence type="ECO:0000256" key="1">
    <source>
        <dbReference type="ARBA" id="ARBA00004906"/>
    </source>
</evidence>
<keyword evidence="3" id="KW-0833">Ubl conjugation pathway</keyword>
<dbReference type="CDD" id="cd03143">
    <property type="entry name" value="A4_beta-galactosidase_middle_domain"/>
    <property type="match status" value="1"/>
</dbReference>